<gene>
    <name evidence="2" type="ORF">PIB30_003522</name>
</gene>
<feature type="domain" description="FBD" evidence="1">
    <location>
        <begin position="74"/>
        <end position="145"/>
    </location>
</feature>
<dbReference type="InterPro" id="IPR050232">
    <property type="entry name" value="FBL13/AtMIF1-like"/>
</dbReference>
<evidence type="ECO:0000313" key="2">
    <source>
        <dbReference type="EMBL" id="MED6179721.1"/>
    </source>
</evidence>
<dbReference type="Proteomes" id="UP001341840">
    <property type="component" value="Unassembled WGS sequence"/>
</dbReference>
<name>A0ABU6W2T1_9FABA</name>
<dbReference type="SMART" id="SM00579">
    <property type="entry name" value="FBD"/>
    <property type="match status" value="1"/>
</dbReference>
<dbReference type="PANTHER" id="PTHR31900">
    <property type="entry name" value="F-BOX/RNI SUPERFAMILY PROTEIN-RELATED"/>
    <property type="match status" value="1"/>
</dbReference>
<sequence>MIFYTQCLIREPVLDLPNFCNLIQLQLGFEYLDIRVLIGMLHNCPKLQALKNYPLEKVPSYASYVWTQPINIPNCIISHLNTVEYQGYRNTAVEHEFAAYILQRGLVLKTMTIHTNFIRRRKKHKIWWVLYKIPRGSSMCRIKVD</sequence>
<dbReference type="PANTHER" id="PTHR31900:SF34">
    <property type="entry name" value="EMB|CAB62440.1-RELATED"/>
    <property type="match status" value="1"/>
</dbReference>
<accession>A0ABU6W2T1</accession>
<comment type="caution">
    <text evidence="2">The sequence shown here is derived from an EMBL/GenBank/DDBJ whole genome shotgun (WGS) entry which is preliminary data.</text>
</comment>
<evidence type="ECO:0000313" key="3">
    <source>
        <dbReference type="Proteomes" id="UP001341840"/>
    </source>
</evidence>
<dbReference type="InterPro" id="IPR006566">
    <property type="entry name" value="FBD"/>
</dbReference>
<organism evidence="2 3">
    <name type="scientific">Stylosanthes scabra</name>
    <dbReference type="NCBI Taxonomy" id="79078"/>
    <lineage>
        <taxon>Eukaryota</taxon>
        <taxon>Viridiplantae</taxon>
        <taxon>Streptophyta</taxon>
        <taxon>Embryophyta</taxon>
        <taxon>Tracheophyta</taxon>
        <taxon>Spermatophyta</taxon>
        <taxon>Magnoliopsida</taxon>
        <taxon>eudicotyledons</taxon>
        <taxon>Gunneridae</taxon>
        <taxon>Pentapetalae</taxon>
        <taxon>rosids</taxon>
        <taxon>fabids</taxon>
        <taxon>Fabales</taxon>
        <taxon>Fabaceae</taxon>
        <taxon>Papilionoideae</taxon>
        <taxon>50 kb inversion clade</taxon>
        <taxon>dalbergioids sensu lato</taxon>
        <taxon>Dalbergieae</taxon>
        <taxon>Pterocarpus clade</taxon>
        <taxon>Stylosanthes</taxon>
    </lineage>
</organism>
<keyword evidence="3" id="KW-1185">Reference proteome</keyword>
<reference evidence="2 3" key="1">
    <citation type="journal article" date="2023" name="Plants (Basel)">
        <title>Bridging the Gap: Combining Genomics and Transcriptomics Approaches to Understand Stylosanthes scabra, an Orphan Legume from the Brazilian Caatinga.</title>
        <authorList>
            <person name="Ferreira-Neto J.R.C."/>
            <person name="da Silva M.D."/>
            <person name="Binneck E."/>
            <person name="de Melo N.F."/>
            <person name="da Silva R.H."/>
            <person name="de Melo A.L.T.M."/>
            <person name="Pandolfi V."/>
            <person name="Bustamante F.O."/>
            <person name="Brasileiro-Vidal A.C."/>
            <person name="Benko-Iseppon A.M."/>
        </authorList>
    </citation>
    <scope>NUCLEOTIDE SEQUENCE [LARGE SCALE GENOMIC DNA]</scope>
    <source>
        <tissue evidence="2">Leaves</tissue>
    </source>
</reference>
<evidence type="ECO:0000259" key="1">
    <source>
        <dbReference type="SMART" id="SM00579"/>
    </source>
</evidence>
<proteinExistence type="predicted"/>
<dbReference type="EMBL" id="JASCZI010181249">
    <property type="protein sequence ID" value="MED6179721.1"/>
    <property type="molecule type" value="Genomic_DNA"/>
</dbReference>
<protein>
    <recommendedName>
        <fullName evidence="1">FBD domain-containing protein</fullName>
    </recommendedName>
</protein>
<dbReference type="Pfam" id="PF08387">
    <property type="entry name" value="FBD"/>
    <property type="match status" value="1"/>
</dbReference>